<evidence type="ECO:0000256" key="8">
    <source>
        <dbReference type="HAMAP-Rule" id="MF_01161"/>
    </source>
</evidence>
<dbReference type="RefSeq" id="WP_106589849.1">
    <property type="nucleotide sequence ID" value="NZ_PYAV01000017.1"/>
</dbReference>
<dbReference type="Pfam" id="PF09179">
    <property type="entry name" value="TilS"/>
    <property type="match status" value="1"/>
</dbReference>
<dbReference type="GO" id="GO:0005737">
    <property type="term" value="C:cytoplasm"/>
    <property type="evidence" value="ECO:0007669"/>
    <property type="project" value="UniProtKB-SubCell"/>
</dbReference>
<evidence type="ECO:0000256" key="3">
    <source>
        <dbReference type="ARBA" id="ARBA00022598"/>
    </source>
</evidence>
<evidence type="ECO:0000259" key="9">
    <source>
        <dbReference type="SMART" id="SM00977"/>
    </source>
</evidence>
<evidence type="ECO:0000256" key="5">
    <source>
        <dbReference type="ARBA" id="ARBA00022741"/>
    </source>
</evidence>
<proteinExistence type="inferred from homology"/>
<keyword evidence="5 8" id="KW-0547">Nucleotide-binding</keyword>
<protein>
    <recommendedName>
        <fullName evidence="8">tRNA(Ile)-lysidine synthase</fullName>
        <ecNumber evidence="8">6.3.4.19</ecNumber>
    </recommendedName>
    <alternativeName>
        <fullName evidence="8">tRNA(Ile)-2-lysyl-cytidine synthase</fullName>
    </alternativeName>
    <alternativeName>
        <fullName evidence="8">tRNA(Ile)-lysidine synthetase</fullName>
    </alternativeName>
</protein>
<keyword evidence="6 8" id="KW-0067">ATP-binding</keyword>
<comment type="similarity">
    <text evidence="8">Belongs to the tRNA(Ile)-lysidine synthase family.</text>
</comment>
<sequence length="476" mass="53348">MKRSVREHIHKHHLFESGDNVLVAVSGGVDSMVLLHWLHHFCANISVTAAHVDHNLRPESVNDSRLVQKFCAAEGIPFVNETLKAADYTAGANIQAEARRLRYNALETAASLHGCRKIATAHHADDQLETIWMAFARGTWGEGNWGIPPKRRADHADIEVVRPFLPVEKSEIKAYAANYQIAYAEDESNASDKYTRNRFRRMLPLLKAENPSMLDQLQPQLDRLNDERDWMKQEAEAALSKVAVFQNDHVELSCSALIERHAALQQHMVKIILGALYESSSATPSAIHIDACLRLATADHPSARIDLPGGLQAERMYDRLFFRPAPQSLPDAGCCQQINIPGTVNVETGVLHAWDTDELPAALQDPGQLVLSAAEIEFPLHVRTRRRQDVMQPAGMHGTKKLKRILIDAKVPALWRNTWPVIVDNSGWVVWVPGVKKGSAAWTERLPKEAPYVVLNFTSAPSFQERFEQMVKIHSK</sequence>
<dbReference type="PANTHER" id="PTHR43033">
    <property type="entry name" value="TRNA(ILE)-LYSIDINE SYNTHASE-RELATED"/>
    <property type="match status" value="1"/>
</dbReference>
<evidence type="ECO:0000256" key="4">
    <source>
        <dbReference type="ARBA" id="ARBA00022694"/>
    </source>
</evidence>
<dbReference type="SUPFAM" id="SSF56037">
    <property type="entry name" value="PheT/TilS domain"/>
    <property type="match status" value="1"/>
</dbReference>
<dbReference type="GO" id="GO:0006400">
    <property type="term" value="P:tRNA modification"/>
    <property type="evidence" value="ECO:0007669"/>
    <property type="project" value="UniProtKB-UniRule"/>
</dbReference>
<dbReference type="GO" id="GO:0005524">
    <property type="term" value="F:ATP binding"/>
    <property type="evidence" value="ECO:0007669"/>
    <property type="project" value="UniProtKB-UniRule"/>
</dbReference>
<dbReference type="HAMAP" id="MF_01161">
    <property type="entry name" value="tRNA_Ile_lys_synt"/>
    <property type="match status" value="1"/>
</dbReference>
<dbReference type="Gene3D" id="3.40.50.620">
    <property type="entry name" value="HUPs"/>
    <property type="match status" value="1"/>
</dbReference>
<dbReference type="CDD" id="cd01992">
    <property type="entry name" value="TilS_N"/>
    <property type="match status" value="1"/>
</dbReference>
<evidence type="ECO:0000256" key="7">
    <source>
        <dbReference type="ARBA" id="ARBA00048539"/>
    </source>
</evidence>
<keyword evidence="2 8" id="KW-0963">Cytoplasm</keyword>
<dbReference type="PANTHER" id="PTHR43033:SF1">
    <property type="entry name" value="TRNA(ILE)-LYSIDINE SYNTHASE-RELATED"/>
    <property type="match status" value="1"/>
</dbReference>
<dbReference type="SUPFAM" id="SSF52402">
    <property type="entry name" value="Adenine nucleotide alpha hydrolases-like"/>
    <property type="match status" value="1"/>
</dbReference>
<dbReference type="NCBIfam" id="TIGR02432">
    <property type="entry name" value="lysidine_TilS_N"/>
    <property type="match status" value="1"/>
</dbReference>
<dbReference type="GO" id="GO:0032267">
    <property type="term" value="F:tRNA(Ile)-lysidine synthase activity"/>
    <property type="evidence" value="ECO:0007669"/>
    <property type="project" value="UniProtKB-EC"/>
</dbReference>
<dbReference type="InterPro" id="IPR012795">
    <property type="entry name" value="tRNA_Ile_lys_synt_N"/>
</dbReference>
<dbReference type="Pfam" id="PF11734">
    <property type="entry name" value="TilS_C"/>
    <property type="match status" value="1"/>
</dbReference>
<dbReference type="Pfam" id="PF01171">
    <property type="entry name" value="ATP_bind_3"/>
    <property type="match status" value="1"/>
</dbReference>
<keyword evidence="3 8" id="KW-0436">Ligase</keyword>
<feature type="domain" description="Lysidine-tRNA(Ile) synthetase C-terminal" evidence="9">
    <location>
        <begin position="380"/>
        <end position="455"/>
    </location>
</feature>
<name>A0A2P8H7V0_9BACI</name>
<evidence type="ECO:0000256" key="1">
    <source>
        <dbReference type="ARBA" id="ARBA00004496"/>
    </source>
</evidence>
<organism evidence="10 11">
    <name type="scientific">Salsuginibacillus halophilus</name>
    <dbReference type="NCBI Taxonomy" id="517424"/>
    <lineage>
        <taxon>Bacteria</taxon>
        <taxon>Bacillati</taxon>
        <taxon>Bacillota</taxon>
        <taxon>Bacilli</taxon>
        <taxon>Bacillales</taxon>
        <taxon>Bacillaceae</taxon>
        <taxon>Salsuginibacillus</taxon>
    </lineage>
</organism>
<dbReference type="InterPro" id="IPR015262">
    <property type="entry name" value="tRNA_Ile_lys_synt_subst-bd"/>
</dbReference>
<keyword evidence="4 8" id="KW-0819">tRNA processing</keyword>
<reference evidence="10 11" key="1">
    <citation type="submission" date="2018-03" db="EMBL/GenBank/DDBJ databases">
        <title>Genomic Encyclopedia of Type Strains, Phase III (KMG-III): the genomes of soil and plant-associated and newly described type strains.</title>
        <authorList>
            <person name="Whitman W."/>
        </authorList>
    </citation>
    <scope>NUCLEOTIDE SEQUENCE [LARGE SCALE GENOMIC DNA]</scope>
    <source>
        <strain evidence="10 11">CGMCC 1.07653</strain>
    </source>
</reference>
<dbReference type="SUPFAM" id="SSF82829">
    <property type="entry name" value="MesJ substrate recognition domain-like"/>
    <property type="match status" value="1"/>
</dbReference>
<dbReference type="Proteomes" id="UP000242310">
    <property type="component" value="Unassembled WGS sequence"/>
</dbReference>
<evidence type="ECO:0000256" key="2">
    <source>
        <dbReference type="ARBA" id="ARBA00022490"/>
    </source>
</evidence>
<dbReference type="NCBIfam" id="TIGR02433">
    <property type="entry name" value="lysidine_TilS_C"/>
    <property type="match status" value="1"/>
</dbReference>
<comment type="domain">
    <text evidence="8">The N-terminal region contains the highly conserved SGGXDS motif, predicted to be a P-loop motif involved in ATP binding.</text>
</comment>
<dbReference type="AlphaFoldDB" id="A0A2P8H7V0"/>
<evidence type="ECO:0000313" key="10">
    <source>
        <dbReference type="EMBL" id="PSL42271.1"/>
    </source>
</evidence>
<comment type="function">
    <text evidence="8">Ligates lysine onto the cytidine present at position 34 of the AUA codon-specific tRNA(Ile) that contains the anticodon CAU, in an ATP-dependent manner. Cytidine is converted to lysidine, thus changing the amino acid specificity of the tRNA from methionine to isoleucine.</text>
</comment>
<evidence type="ECO:0000256" key="6">
    <source>
        <dbReference type="ARBA" id="ARBA00022840"/>
    </source>
</evidence>
<comment type="caution">
    <text evidence="10">The sequence shown here is derived from an EMBL/GenBank/DDBJ whole genome shotgun (WGS) entry which is preliminary data.</text>
</comment>
<feature type="binding site" evidence="8">
    <location>
        <begin position="26"/>
        <end position="31"/>
    </location>
    <ligand>
        <name>ATP</name>
        <dbReference type="ChEBI" id="CHEBI:30616"/>
    </ligand>
</feature>
<gene>
    <name evidence="8" type="primary">tilS</name>
    <name evidence="10" type="ORF">B0H94_11746</name>
</gene>
<dbReference type="Gene3D" id="3.30.465.60">
    <property type="match status" value="1"/>
</dbReference>
<dbReference type="SMART" id="SM00977">
    <property type="entry name" value="TilS_C"/>
    <property type="match status" value="1"/>
</dbReference>
<dbReference type="InterPro" id="IPR012094">
    <property type="entry name" value="tRNA_Ile_lys_synt"/>
</dbReference>
<comment type="catalytic activity">
    <reaction evidence="7 8">
        <text>cytidine(34) in tRNA(Ile2) + L-lysine + ATP = lysidine(34) in tRNA(Ile2) + AMP + diphosphate + H(+)</text>
        <dbReference type="Rhea" id="RHEA:43744"/>
        <dbReference type="Rhea" id="RHEA-COMP:10625"/>
        <dbReference type="Rhea" id="RHEA-COMP:10670"/>
        <dbReference type="ChEBI" id="CHEBI:15378"/>
        <dbReference type="ChEBI" id="CHEBI:30616"/>
        <dbReference type="ChEBI" id="CHEBI:32551"/>
        <dbReference type="ChEBI" id="CHEBI:33019"/>
        <dbReference type="ChEBI" id="CHEBI:82748"/>
        <dbReference type="ChEBI" id="CHEBI:83665"/>
        <dbReference type="ChEBI" id="CHEBI:456215"/>
        <dbReference type="EC" id="6.3.4.19"/>
    </reaction>
</comment>
<dbReference type="InterPro" id="IPR011063">
    <property type="entry name" value="TilS/TtcA_N"/>
</dbReference>
<dbReference type="OrthoDB" id="9807403at2"/>
<comment type="subcellular location">
    <subcellularLocation>
        <location evidence="1 8">Cytoplasm</location>
    </subcellularLocation>
</comment>
<dbReference type="EMBL" id="PYAV01000017">
    <property type="protein sequence ID" value="PSL42271.1"/>
    <property type="molecule type" value="Genomic_DNA"/>
</dbReference>
<dbReference type="InterPro" id="IPR012796">
    <property type="entry name" value="Lysidine-tRNA-synth_C"/>
</dbReference>
<accession>A0A2P8H7V0</accession>
<dbReference type="EC" id="6.3.4.19" evidence="8"/>
<evidence type="ECO:0000313" key="11">
    <source>
        <dbReference type="Proteomes" id="UP000242310"/>
    </source>
</evidence>
<keyword evidence="11" id="KW-1185">Reference proteome</keyword>
<dbReference type="InterPro" id="IPR014729">
    <property type="entry name" value="Rossmann-like_a/b/a_fold"/>
</dbReference>